<evidence type="ECO:0008006" key="3">
    <source>
        <dbReference type="Google" id="ProtNLM"/>
    </source>
</evidence>
<gene>
    <name evidence="1" type="ORF">ACFSSA_01055</name>
</gene>
<name>A0ABW5D3J0_9BACT</name>
<reference evidence="2" key="1">
    <citation type="journal article" date="2019" name="Int. J. Syst. Evol. Microbiol.">
        <title>The Global Catalogue of Microorganisms (GCM) 10K type strain sequencing project: providing services to taxonomists for standard genome sequencing and annotation.</title>
        <authorList>
            <consortium name="The Broad Institute Genomics Platform"/>
            <consortium name="The Broad Institute Genome Sequencing Center for Infectious Disease"/>
            <person name="Wu L."/>
            <person name="Ma J."/>
        </authorList>
    </citation>
    <scope>NUCLEOTIDE SEQUENCE [LARGE SCALE GENOMIC DNA]</scope>
    <source>
        <strain evidence="2">CGMCC 4.7106</strain>
    </source>
</reference>
<proteinExistence type="predicted"/>
<accession>A0ABW5D3J0</accession>
<keyword evidence="2" id="KW-1185">Reference proteome</keyword>
<dbReference type="Proteomes" id="UP001597375">
    <property type="component" value="Unassembled WGS sequence"/>
</dbReference>
<dbReference type="EMBL" id="JBHUIT010000001">
    <property type="protein sequence ID" value="MFD2255251.1"/>
    <property type="molecule type" value="Genomic_DNA"/>
</dbReference>
<evidence type="ECO:0000313" key="1">
    <source>
        <dbReference type="EMBL" id="MFD2255251.1"/>
    </source>
</evidence>
<dbReference type="RefSeq" id="WP_386817913.1">
    <property type="nucleotide sequence ID" value="NZ_JBHUIT010000001.1"/>
</dbReference>
<organism evidence="1 2">
    <name type="scientific">Luteolibacter algae</name>
    <dbReference type="NCBI Taxonomy" id="454151"/>
    <lineage>
        <taxon>Bacteria</taxon>
        <taxon>Pseudomonadati</taxon>
        <taxon>Verrucomicrobiota</taxon>
        <taxon>Verrucomicrobiia</taxon>
        <taxon>Verrucomicrobiales</taxon>
        <taxon>Verrucomicrobiaceae</taxon>
        <taxon>Luteolibacter</taxon>
    </lineage>
</organism>
<protein>
    <recommendedName>
        <fullName evidence="3">Zinc-finger domain-containing protein</fullName>
    </recommendedName>
</protein>
<evidence type="ECO:0000313" key="2">
    <source>
        <dbReference type="Proteomes" id="UP001597375"/>
    </source>
</evidence>
<sequence length="80" mass="8874">MNLSSDQINGLVKLIGNTREEERTCDECLESIAVFAENELLNRPVPDALKAVEHHISICAECCEEYEVLLAALSGLREDV</sequence>
<comment type="caution">
    <text evidence="1">The sequence shown here is derived from an EMBL/GenBank/DDBJ whole genome shotgun (WGS) entry which is preliminary data.</text>
</comment>